<comment type="caution">
    <text evidence="8">The sequence shown here is derived from an EMBL/GenBank/DDBJ whole genome shotgun (WGS) entry which is preliminary data.</text>
</comment>
<dbReference type="Gene3D" id="2.60.40.10">
    <property type="entry name" value="Immunoglobulins"/>
    <property type="match status" value="1"/>
</dbReference>
<keyword evidence="6" id="KW-0393">Immunoglobulin domain</keyword>
<gene>
    <name evidence="8" type="ORF">HHUSO_G4420</name>
</gene>
<dbReference type="PANTHER" id="PTHR19256:SF65">
    <property type="entry name" value="T CELL RECEPTOR GAMMA CONSTANT 1-RELATED"/>
    <property type="match status" value="1"/>
</dbReference>
<feature type="chain" id="PRO_5045357907" description="Ig-like domain-containing protein" evidence="7">
    <location>
        <begin position="20"/>
        <end position="107"/>
    </location>
</feature>
<protein>
    <recommendedName>
        <fullName evidence="10">Ig-like domain-containing protein</fullName>
    </recommendedName>
</protein>
<evidence type="ECO:0000256" key="2">
    <source>
        <dbReference type="ARBA" id="ARBA00022692"/>
    </source>
</evidence>
<keyword evidence="2" id="KW-0812">Transmembrane</keyword>
<keyword evidence="7" id="KW-0732">Signal</keyword>
<name>A0ABR1A4Z4_HUSHU</name>
<accession>A0ABR1A4Z4</accession>
<evidence type="ECO:0000256" key="5">
    <source>
        <dbReference type="ARBA" id="ARBA00023170"/>
    </source>
</evidence>
<dbReference type="Proteomes" id="UP001369086">
    <property type="component" value="Unassembled WGS sequence"/>
</dbReference>
<evidence type="ECO:0000256" key="4">
    <source>
        <dbReference type="ARBA" id="ARBA00023136"/>
    </source>
</evidence>
<keyword evidence="3" id="KW-1133">Transmembrane helix</keyword>
<evidence type="ECO:0000313" key="9">
    <source>
        <dbReference type="Proteomes" id="UP001369086"/>
    </source>
</evidence>
<sequence length="107" mass="12500">MMLWCSFIFFGSLIYGVFSVSLEQSQISATRKTTKRATFSCKVVGVNINDAYIHWYRQRPGEGLKRILYYQNDGKYEYDQGFNKDHFKAEKLNEGGHLQSHYNQSGR</sequence>
<evidence type="ECO:0000313" key="8">
    <source>
        <dbReference type="EMBL" id="KAK6492148.1"/>
    </source>
</evidence>
<dbReference type="SUPFAM" id="SSF48726">
    <property type="entry name" value="Immunoglobulin"/>
    <property type="match status" value="1"/>
</dbReference>
<dbReference type="PANTHER" id="PTHR19256">
    <property type="entry name" value="T-CELL RECEPTOR GAMMA CHAIN"/>
    <property type="match status" value="1"/>
</dbReference>
<organism evidence="8 9">
    <name type="scientific">Huso huso</name>
    <name type="common">Beluga</name>
    <name type="synonym">Acipenser huso</name>
    <dbReference type="NCBI Taxonomy" id="61971"/>
    <lineage>
        <taxon>Eukaryota</taxon>
        <taxon>Metazoa</taxon>
        <taxon>Chordata</taxon>
        <taxon>Craniata</taxon>
        <taxon>Vertebrata</taxon>
        <taxon>Euteleostomi</taxon>
        <taxon>Actinopterygii</taxon>
        <taxon>Chondrostei</taxon>
        <taxon>Acipenseriformes</taxon>
        <taxon>Acipenseridae</taxon>
        <taxon>Huso</taxon>
    </lineage>
</organism>
<reference evidence="8 9" key="1">
    <citation type="submission" date="2021-05" db="EMBL/GenBank/DDBJ databases">
        <authorList>
            <person name="Zahm M."/>
            <person name="Klopp C."/>
            <person name="Cabau C."/>
            <person name="Kuhl H."/>
            <person name="Suciu R."/>
            <person name="Ciorpac M."/>
            <person name="Holostenco D."/>
            <person name="Gessner J."/>
            <person name="Wuertz S."/>
            <person name="Hohne C."/>
            <person name="Stock M."/>
            <person name="Gislard M."/>
            <person name="Lluch J."/>
            <person name="Milhes M."/>
            <person name="Lampietro C."/>
            <person name="Lopez Roques C."/>
            <person name="Donnadieu C."/>
            <person name="Du K."/>
            <person name="Schartl M."/>
            <person name="Guiguen Y."/>
        </authorList>
    </citation>
    <scope>NUCLEOTIDE SEQUENCE [LARGE SCALE GENOMIC DNA]</scope>
    <source>
        <strain evidence="8">Hh-F2</strain>
        <tissue evidence="8">Blood</tissue>
    </source>
</reference>
<keyword evidence="9" id="KW-1185">Reference proteome</keyword>
<dbReference type="InterPro" id="IPR013783">
    <property type="entry name" value="Ig-like_fold"/>
</dbReference>
<dbReference type="InterPro" id="IPR036179">
    <property type="entry name" value="Ig-like_dom_sf"/>
</dbReference>
<keyword evidence="4" id="KW-0472">Membrane</keyword>
<proteinExistence type="predicted"/>
<dbReference type="EMBL" id="JAHFZB010000003">
    <property type="protein sequence ID" value="KAK6492148.1"/>
    <property type="molecule type" value="Genomic_DNA"/>
</dbReference>
<dbReference type="InterPro" id="IPR051117">
    <property type="entry name" value="TRG_var/const_region"/>
</dbReference>
<feature type="signal peptide" evidence="7">
    <location>
        <begin position="1"/>
        <end position="19"/>
    </location>
</feature>
<evidence type="ECO:0000256" key="7">
    <source>
        <dbReference type="SAM" id="SignalP"/>
    </source>
</evidence>
<evidence type="ECO:0000256" key="1">
    <source>
        <dbReference type="ARBA" id="ARBA00004370"/>
    </source>
</evidence>
<comment type="subcellular location">
    <subcellularLocation>
        <location evidence="1">Membrane</location>
    </subcellularLocation>
</comment>
<evidence type="ECO:0000256" key="6">
    <source>
        <dbReference type="ARBA" id="ARBA00023319"/>
    </source>
</evidence>
<keyword evidence="5" id="KW-0675">Receptor</keyword>
<evidence type="ECO:0000256" key="3">
    <source>
        <dbReference type="ARBA" id="ARBA00022989"/>
    </source>
</evidence>
<evidence type="ECO:0008006" key="10">
    <source>
        <dbReference type="Google" id="ProtNLM"/>
    </source>
</evidence>